<evidence type="ECO:0000256" key="1">
    <source>
        <dbReference type="ARBA" id="ARBA00010838"/>
    </source>
</evidence>
<dbReference type="AlphaFoldDB" id="A0A5C7IFF7"/>
<dbReference type="OrthoDB" id="65569at2759"/>
<dbReference type="Gene3D" id="3.20.20.80">
    <property type="entry name" value="Glycosidases"/>
    <property type="match status" value="1"/>
</dbReference>
<evidence type="ECO:0008006" key="6">
    <source>
        <dbReference type="Google" id="ProtNLM"/>
    </source>
</evidence>
<dbReference type="Pfam" id="PF00232">
    <property type="entry name" value="Glyco_hydro_1"/>
    <property type="match status" value="1"/>
</dbReference>
<protein>
    <recommendedName>
        <fullName evidence="6">Beta-glucosidase</fullName>
    </recommendedName>
</protein>
<dbReference type="InterPro" id="IPR018120">
    <property type="entry name" value="Glyco_hydro_1_AS"/>
</dbReference>
<evidence type="ECO:0000313" key="5">
    <source>
        <dbReference type="Proteomes" id="UP000323000"/>
    </source>
</evidence>
<evidence type="ECO:0000313" key="4">
    <source>
        <dbReference type="EMBL" id="TXG67724.1"/>
    </source>
</evidence>
<reference evidence="5" key="1">
    <citation type="journal article" date="2019" name="Gigascience">
        <title>De novo genome assembly of the endangered Acer yangbiense, a plant species with extremely small populations endemic to Yunnan Province, China.</title>
        <authorList>
            <person name="Yang J."/>
            <person name="Wariss H.M."/>
            <person name="Tao L."/>
            <person name="Zhang R."/>
            <person name="Yun Q."/>
            <person name="Hollingsworth P."/>
            <person name="Dao Z."/>
            <person name="Luo G."/>
            <person name="Guo H."/>
            <person name="Ma Y."/>
            <person name="Sun W."/>
        </authorList>
    </citation>
    <scope>NUCLEOTIDE SEQUENCE [LARGE SCALE GENOMIC DNA]</scope>
    <source>
        <strain evidence="5">cv. Malutang</strain>
    </source>
</reference>
<dbReference type="InterPro" id="IPR017853">
    <property type="entry name" value="GH"/>
</dbReference>
<dbReference type="GO" id="GO:0008422">
    <property type="term" value="F:beta-glucosidase activity"/>
    <property type="evidence" value="ECO:0007669"/>
    <property type="project" value="TreeGrafter"/>
</dbReference>
<comment type="similarity">
    <text evidence="1 3">Belongs to the glycosyl hydrolase 1 family.</text>
</comment>
<dbReference type="PANTHER" id="PTHR10353:SF154">
    <property type="entry name" value="BETA-GLUCOSIDASE 9-RELATED"/>
    <property type="match status" value="1"/>
</dbReference>
<dbReference type="InterPro" id="IPR001360">
    <property type="entry name" value="Glyco_hydro_1"/>
</dbReference>
<dbReference type="EMBL" id="VAHF01000003">
    <property type="protein sequence ID" value="TXG67724.1"/>
    <property type="molecule type" value="Genomic_DNA"/>
</dbReference>
<organism evidence="4 5">
    <name type="scientific">Acer yangbiense</name>
    <dbReference type="NCBI Taxonomy" id="1000413"/>
    <lineage>
        <taxon>Eukaryota</taxon>
        <taxon>Viridiplantae</taxon>
        <taxon>Streptophyta</taxon>
        <taxon>Embryophyta</taxon>
        <taxon>Tracheophyta</taxon>
        <taxon>Spermatophyta</taxon>
        <taxon>Magnoliopsida</taxon>
        <taxon>eudicotyledons</taxon>
        <taxon>Gunneridae</taxon>
        <taxon>Pentapetalae</taxon>
        <taxon>rosids</taxon>
        <taxon>malvids</taxon>
        <taxon>Sapindales</taxon>
        <taxon>Sapindaceae</taxon>
        <taxon>Hippocastanoideae</taxon>
        <taxon>Acereae</taxon>
        <taxon>Acer</taxon>
    </lineage>
</organism>
<comment type="caution">
    <text evidence="4">The sequence shown here is derived from an EMBL/GenBank/DDBJ whole genome shotgun (WGS) entry which is preliminary data.</text>
</comment>
<dbReference type="GO" id="GO:0005975">
    <property type="term" value="P:carbohydrate metabolic process"/>
    <property type="evidence" value="ECO:0007669"/>
    <property type="project" value="InterPro"/>
</dbReference>
<dbReference type="SUPFAM" id="SSF51445">
    <property type="entry name" value="(Trans)glycosidases"/>
    <property type="match status" value="1"/>
</dbReference>
<dbReference type="PANTHER" id="PTHR10353">
    <property type="entry name" value="GLYCOSYL HYDROLASE"/>
    <property type="match status" value="1"/>
</dbReference>
<feature type="active site" description="Nucleophile" evidence="2">
    <location>
        <position position="203"/>
    </location>
</feature>
<dbReference type="PRINTS" id="PR00131">
    <property type="entry name" value="GLHYDRLASE1"/>
</dbReference>
<evidence type="ECO:0000256" key="2">
    <source>
        <dbReference type="PROSITE-ProRule" id="PRU10055"/>
    </source>
</evidence>
<keyword evidence="5" id="KW-1185">Reference proteome</keyword>
<evidence type="ECO:0000256" key="3">
    <source>
        <dbReference type="RuleBase" id="RU003690"/>
    </source>
</evidence>
<name>A0A5C7IFF7_9ROSI</name>
<dbReference type="PROSITE" id="PS00572">
    <property type="entry name" value="GLYCOSYL_HYDROL_F1_1"/>
    <property type="match status" value="1"/>
</dbReference>
<dbReference type="Proteomes" id="UP000323000">
    <property type="component" value="Chromosome 3"/>
</dbReference>
<proteinExistence type="inferred from homology"/>
<gene>
    <name evidence="4" type="ORF">EZV62_008999</name>
</gene>
<accession>A0A5C7IFF7</accession>
<sequence>MEVERREAADFAVKRERDDLMSDEFDELAGAQIEKPVKQEIHPQSLTLWPITSCLHMPLLLYYEPYSKSPQDRAAAKRGLDFEIGWFLKPLVSGHYPKIMRMIAKDRLPKFTPKEKKLVKGSVDFMGLNYYTAIFAKSIPVDFHASPVSSTADVFVNLTGELINQSFPMGGSETSYYLYPKGVQKLLEYMKREFKNPAIYITENGLSETRNDSLPLKVQLNDPSRIDYTVQHLYRIRKAIKNGVNVKGYFYWSLLDGFEWIAGYINRFGLYHIDYNNNLTRTPKDSAKWFKRFLKHHE</sequence>